<keyword evidence="2" id="KW-1185">Reference proteome</keyword>
<reference evidence="2" key="1">
    <citation type="journal article" date="2016" name="Nat. Biotechnol.">
        <title>Sequencing wild and cultivated cassava and related species reveals extensive interspecific hybridization and genetic diversity.</title>
        <authorList>
            <person name="Bredeson J.V."/>
            <person name="Lyons J.B."/>
            <person name="Prochnik S.E."/>
            <person name="Wu G.A."/>
            <person name="Ha C.M."/>
            <person name="Edsinger-Gonzales E."/>
            <person name="Grimwood J."/>
            <person name="Schmutz J."/>
            <person name="Rabbi I.Y."/>
            <person name="Egesi C."/>
            <person name="Nauluvula P."/>
            <person name="Lebot V."/>
            <person name="Ndunguru J."/>
            <person name="Mkamilo G."/>
            <person name="Bart R.S."/>
            <person name="Setter T.L."/>
            <person name="Gleadow R.M."/>
            <person name="Kulakow P."/>
            <person name="Ferguson M.E."/>
            <person name="Rounsley S."/>
            <person name="Rokhsar D.S."/>
        </authorList>
    </citation>
    <scope>NUCLEOTIDE SEQUENCE [LARGE SCALE GENOMIC DNA]</scope>
    <source>
        <strain evidence="2">cv. AM560-2</strain>
    </source>
</reference>
<gene>
    <name evidence="1" type="ORF">MANES_11G082735v8</name>
</gene>
<accession>A0ACB7GUQ7</accession>
<evidence type="ECO:0000313" key="1">
    <source>
        <dbReference type="EMBL" id="KAG8644032.1"/>
    </source>
</evidence>
<organism evidence="1 2">
    <name type="scientific">Manihot esculenta</name>
    <name type="common">Cassava</name>
    <name type="synonym">Jatropha manihot</name>
    <dbReference type="NCBI Taxonomy" id="3983"/>
    <lineage>
        <taxon>Eukaryota</taxon>
        <taxon>Viridiplantae</taxon>
        <taxon>Streptophyta</taxon>
        <taxon>Embryophyta</taxon>
        <taxon>Tracheophyta</taxon>
        <taxon>Spermatophyta</taxon>
        <taxon>Magnoliopsida</taxon>
        <taxon>eudicotyledons</taxon>
        <taxon>Gunneridae</taxon>
        <taxon>Pentapetalae</taxon>
        <taxon>rosids</taxon>
        <taxon>fabids</taxon>
        <taxon>Malpighiales</taxon>
        <taxon>Euphorbiaceae</taxon>
        <taxon>Crotonoideae</taxon>
        <taxon>Manihoteae</taxon>
        <taxon>Manihot</taxon>
    </lineage>
</organism>
<sequence>MTRSRKKTLNPNTQTPAIPLTHRPITRSTIRDHNSLVSEPGVMGDSVQYQLAKLFELLLAEQQANKDRNEKVEQLHAKLNAISTGSQAKSSSGGSSVVPKFTKLDFPRYDGLEDPLGWLARCQHFFRHQQTPEEEKVSLASYHLEGIAQLWYMQLLDDIPDPNWDEFTHQCNLRFGPPIRNNKLSELAKLKQTGSVAEYQNRFEALVSRAGTLTQDQKVQLYLSGLQDSIAVEVELHHPKDLVNAMSISRLYERKLFLSSPAVRDTRCYAFTSAPCANKLVKRLNREEMEERRKKGLCFNCDEQFFSLNAITGIRNPQSMRLQEYWNGGQVFILIDYGSTHSFVSATKVEELGAEVNGQDGLKVNVAHGEQLDSPGICKGIPILLDSHSFSVNLFVLPLTDFDVVLGVNWLRTLGPILWDFAVMRMYFFKQGILIELQGIIRPSRSPFSSPVILVPKANDELLEELGGVRYFTKLDLHSGYFQVGMRPFDVEKTAFRTHYSHFEFLSWAILDHRIKGGSQEVLIHWSHFSPTDASWEKVQAFSAKYSDFQLEDKLPLGAGSNVTKPLQVYTQFSHGPKSKQPHIEPLN</sequence>
<comment type="caution">
    <text evidence="1">The sequence shown here is derived from an EMBL/GenBank/DDBJ whole genome shotgun (WGS) entry which is preliminary data.</text>
</comment>
<dbReference type="EMBL" id="CM004397">
    <property type="protein sequence ID" value="KAG8644032.1"/>
    <property type="molecule type" value="Genomic_DNA"/>
</dbReference>
<evidence type="ECO:0000313" key="2">
    <source>
        <dbReference type="Proteomes" id="UP000091857"/>
    </source>
</evidence>
<dbReference type="Proteomes" id="UP000091857">
    <property type="component" value="Chromosome 11"/>
</dbReference>
<name>A0ACB7GUQ7_MANES</name>
<proteinExistence type="predicted"/>
<protein>
    <submittedName>
        <fullName evidence="1">Uncharacterized protein</fullName>
    </submittedName>
</protein>